<dbReference type="InterPro" id="IPR008979">
    <property type="entry name" value="Galactose-bd-like_sf"/>
</dbReference>
<dbReference type="InterPro" id="IPR017853">
    <property type="entry name" value="GH"/>
</dbReference>
<keyword evidence="13" id="KW-1185">Reference proteome</keyword>
<dbReference type="PANTHER" id="PTHR31490:SF90">
    <property type="entry name" value="ENDO-1,4-BETA-XYLANASE A"/>
    <property type="match status" value="1"/>
</dbReference>
<dbReference type="SUPFAM" id="SSF49344">
    <property type="entry name" value="CBD9-like"/>
    <property type="match status" value="1"/>
</dbReference>
<keyword evidence="9" id="KW-1133">Transmembrane helix</keyword>
<dbReference type="Proteomes" id="UP000657592">
    <property type="component" value="Unassembled WGS sequence"/>
</dbReference>
<feature type="transmembrane region" description="Helical" evidence="9">
    <location>
        <begin position="1161"/>
        <end position="1184"/>
    </location>
</feature>
<evidence type="ECO:0000256" key="9">
    <source>
        <dbReference type="SAM" id="Phobius"/>
    </source>
</evidence>
<comment type="caution">
    <text evidence="12">The sequence shown here is derived from an EMBL/GenBank/DDBJ whole genome shotgun (WGS) entry which is preliminary data.</text>
</comment>
<keyword evidence="2" id="KW-0677">Repeat</keyword>
<keyword evidence="4 7" id="KW-0119">Carbohydrate metabolism</keyword>
<dbReference type="EC" id="3.2.1.8" evidence="7"/>
<sequence length="1204" mass="125665">MRRFRFTRTLGGVLGGLALIGAGAVAPATAAPTVVETIDFDDGTTGSWTQSGGGAGTLQFVESGDGLALRVAGRANDFTGIQSPVGFLAAGHRYTFSMSVRLAEGTSATQARFVVKPAYQWVGNTAVSADAWTTVTGTYEVPAGADVSELQVYIGTSDTGAPYDYLVDDLVVSAEPLDAGPPGGGPDPETPAPGTVVLHTDFEDGLGGWAPRDAGAGAPRVELTGVAHGGAHAAIVTERSGQGAGIGHDVTGLLVPGTAYRLEAWVRFAEGQPVDDVWLSLARTTGGSTTYSTLGQFSGISNNGWTHVSATFQATAADQALLYFETNYNGSNRSDFLVDDVVLKVPDAVVIEDLPSLAGTVDVPLGVAIDSRETTGSPAELLRRHFTQITAENHMKPEAWYGADRAFAPHPEALALMDFAAANDLDLYGHVLVWHSQTPAWFFQDASGAPLAADGSGQQTLRERMRTHIFAVAESLADRYGPYGSASNPVTAFDVVNEVVSDGGEFADGLRRSEWYRILGEEYIDLAFEYADEAFNETYADAGSDRPVALFINDYNTEQDGKQGRYAALVDRLLERGVPLDGVGHQFHVSLAMPISALAGALERFAGLGLTQAVTEFDVTTGTPVTQARLVDQGYYYRDAFEVFRAHDLFAITVWGLTDGRSWRSSNGAPLLFDDELRAKPAYYGAAGAALPDRLRAANVFAGEVPLEPDAPEWRRLPLHALDGEGAFQARWTPDGLTVLVDAPGGDANTAIELELGGTVYTVRGDGTGDVPAAATATDTGVRVAAQLPLDGAAQGDTVAFDVRIGGIGAWNSPGAVGTLSLIEPLSYLEVVETAEAPDIDGEIDEHWEAAGAVSTDVQVEGTGGASATVRTLWRGNTLYVLAEVADEQVDVSGSDPWVQDSVEIYVDAGNVKNGAYRYDDTQIRISAENAVSFGTGDTAFQQGRLTSATAIVDGGYVVEAAISLLEYGGEGTFHGLDFQVNDGTAGARTAIRNWADPTGTGYQSTAHWGVGQLVAADDGTEPPVKPQPPVKPRPPHGGGGTGPDPVGGPQTPGWQPLPGGALTADVRGSVTVPSQASPGETIRVGGLEPRSAVAVYLYSQPQLLVTGTAGPDGTIAVTIPLDVPLGDHRIAVYDAAGELIGWAPIRIVPVEALAATGADAVALMTALAAGAAVLAAGVVLALAARRRRAQRASVMYVESGSSV</sequence>
<dbReference type="SUPFAM" id="SSF51445">
    <property type="entry name" value="(Trans)glycosidases"/>
    <property type="match status" value="1"/>
</dbReference>
<dbReference type="Gene3D" id="2.60.120.260">
    <property type="entry name" value="Galactose-binding domain-like"/>
    <property type="match status" value="2"/>
</dbReference>
<feature type="chain" id="PRO_5037494362" description="Beta-xylanase" evidence="10">
    <location>
        <begin position="31"/>
        <end position="1204"/>
    </location>
</feature>
<protein>
    <recommendedName>
        <fullName evidence="7">Beta-xylanase</fullName>
        <ecNumber evidence="7">3.2.1.8</ecNumber>
    </recommendedName>
</protein>
<reference evidence="12" key="2">
    <citation type="submission" date="2020-09" db="EMBL/GenBank/DDBJ databases">
        <authorList>
            <person name="Sun Q."/>
            <person name="Zhou Y."/>
        </authorList>
    </citation>
    <scope>NUCLEOTIDE SEQUENCE</scope>
    <source>
        <strain evidence="12">CGMCC 1.15794</strain>
    </source>
</reference>
<evidence type="ECO:0000256" key="1">
    <source>
        <dbReference type="ARBA" id="ARBA00007495"/>
    </source>
</evidence>
<evidence type="ECO:0000256" key="10">
    <source>
        <dbReference type="SAM" id="SignalP"/>
    </source>
</evidence>
<dbReference type="InterPro" id="IPR044846">
    <property type="entry name" value="GH10"/>
</dbReference>
<dbReference type="PROSITE" id="PS51760">
    <property type="entry name" value="GH10_2"/>
    <property type="match status" value="1"/>
</dbReference>
<dbReference type="InterPro" id="IPR001000">
    <property type="entry name" value="GH10_dom"/>
</dbReference>
<evidence type="ECO:0000256" key="7">
    <source>
        <dbReference type="RuleBase" id="RU361174"/>
    </source>
</evidence>
<evidence type="ECO:0000256" key="6">
    <source>
        <dbReference type="ARBA" id="ARBA00023326"/>
    </source>
</evidence>
<keyword evidence="10" id="KW-0732">Signal</keyword>
<keyword evidence="6 7" id="KW-0624">Polysaccharide degradation</keyword>
<dbReference type="SUPFAM" id="SSF49785">
    <property type="entry name" value="Galactose-binding domain-like"/>
    <property type="match status" value="2"/>
</dbReference>
<dbReference type="PANTHER" id="PTHR31490">
    <property type="entry name" value="GLYCOSYL HYDROLASE"/>
    <property type="match status" value="1"/>
</dbReference>
<dbReference type="GO" id="GO:0031176">
    <property type="term" value="F:endo-1,4-beta-xylanase activity"/>
    <property type="evidence" value="ECO:0007669"/>
    <property type="project" value="UniProtKB-EC"/>
</dbReference>
<evidence type="ECO:0000256" key="8">
    <source>
        <dbReference type="SAM" id="MobiDB-lite"/>
    </source>
</evidence>
<comment type="catalytic activity">
    <reaction evidence="7">
        <text>Endohydrolysis of (1-&gt;4)-beta-D-xylosidic linkages in xylans.</text>
        <dbReference type="EC" id="3.2.1.8"/>
    </reaction>
</comment>
<dbReference type="InterPro" id="IPR010502">
    <property type="entry name" value="Carb-bd_dom_fam9"/>
</dbReference>
<evidence type="ECO:0000256" key="2">
    <source>
        <dbReference type="ARBA" id="ARBA00022737"/>
    </source>
</evidence>
<dbReference type="Gene3D" id="2.60.40.1190">
    <property type="match status" value="1"/>
</dbReference>
<dbReference type="GO" id="GO:0030246">
    <property type="term" value="F:carbohydrate binding"/>
    <property type="evidence" value="ECO:0007669"/>
    <property type="project" value="InterPro"/>
</dbReference>
<evidence type="ECO:0000256" key="4">
    <source>
        <dbReference type="ARBA" id="ARBA00023277"/>
    </source>
</evidence>
<keyword evidence="5 7" id="KW-0326">Glycosidase</keyword>
<reference evidence="12" key="1">
    <citation type="journal article" date="2014" name="Int. J. Syst. Evol. Microbiol.">
        <title>Complete genome sequence of Corynebacterium casei LMG S-19264T (=DSM 44701T), isolated from a smear-ripened cheese.</title>
        <authorList>
            <consortium name="US DOE Joint Genome Institute (JGI-PGF)"/>
            <person name="Walter F."/>
            <person name="Albersmeier A."/>
            <person name="Kalinowski J."/>
            <person name="Ruckert C."/>
        </authorList>
    </citation>
    <scope>NUCLEOTIDE SEQUENCE</scope>
    <source>
        <strain evidence="12">CGMCC 1.15794</strain>
    </source>
</reference>
<dbReference type="RefSeq" id="WP_188755905.1">
    <property type="nucleotide sequence ID" value="NZ_BMJY01000006.1"/>
</dbReference>
<dbReference type="AlphaFoldDB" id="A0A917IDZ9"/>
<name>A0A917IDZ9_9MICO</name>
<comment type="similarity">
    <text evidence="1 7">Belongs to the glycosyl hydrolase 10 (cellulase F) family.</text>
</comment>
<proteinExistence type="inferred from homology"/>
<feature type="domain" description="GH10" evidence="11">
    <location>
        <begin position="351"/>
        <end position="689"/>
    </location>
</feature>
<dbReference type="EMBL" id="BMJY01000006">
    <property type="protein sequence ID" value="GGH43556.1"/>
    <property type="molecule type" value="Genomic_DNA"/>
</dbReference>
<evidence type="ECO:0000259" key="11">
    <source>
        <dbReference type="PROSITE" id="PS51760"/>
    </source>
</evidence>
<dbReference type="Pfam" id="PF06452">
    <property type="entry name" value="CBM9_1"/>
    <property type="match status" value="1"/>
</dbReference>
<evidence type="ECO:0000256" key="5">
    <source>
        <dbReference type="ARBA" id="ARBA00023295"/>
    </source>
</evidence>
<feature type="signal peptide" evidence="10">
    <location>
        <begin position="1"/>
        <end position="30"/>
    </location>
</feature>
<keyword evidence="9" id="KW-0472">Membrane</keyword>
<dbReference type="PRINTS" id="PR00134">
    <property type="entry name" value="GLHYDRLASE10"/>
</dbReference>
<feature type="compositionally biased region" description="Pro residues" evidence="8">
    <location>
        <begin position="1024"/>
        <end position="1033"/>
    </location>
</feature>
<dbReference type="GO" id="GO:0000272">
    <property type="term" value="P:polysaccharide catabolic process"/>
    <property type="evidence" value="ECO:0007669"/>
    <property type="project" value="UniProtKB-KW"/>
</dbReference>
<dbReference type="SMART" id="SM00633">
    <property type="entry name" value="Glyco_10"/>
    <property type="match status" value="1"/>
</dbReference>
<feature type="region of interest" description="Disordered" evidence="8">
    <location>
        <begin position="1017"/>
        <end position="1066"/>
    </location>
</feature>
<gene>
    <name evidence="12" type="ORF">GCM10010921_17560</name>
</gene>
<organism evidence="12 13">
    <name type="scientific">Microbacterium album</name>
    <dbReference type="NCBI Taxonomy" id="2053191"/>
    <lineage>
        <taxon>Bacteria</taxon>
        <taxon>Bacillati</taxon>
        <taxon>Actinomycetota</taxon>
        <taxon>Actinomycetes</taxon>
        <taxon>Micrococcales</taxon>
        <taxon>Microbacteriaceae</taxon>
        <taxon>Microbacterium</taxon>
    </lineage>
</organism>
<dbReference type="Gene3D" id="3.20.20.80">
    <property type="entry name" value="Glycosidases"/>
    <property type="match status" value="1"/>
</dbReference>
<dbReference type="CDD" id="cd00005">
    <property type="entry name" value="CBM9_like_1"/>
    <property type="match status" value="1"/>
</dbReference>
<evidence type="ECO:0000256" key="3">
    <source>
        <dbReference type="ARBA" id="ARBA00022801"/>
    </source>
</evidence>
<accession>A0A917IDZ9</accession>
<dbReference type="Pfam" id="PF02018">
    <property type="entry name" value="CBM_4_9"/>
    <property type="match status" value="2"/>
</dbReference>
<evidence type="ECO:0000313" key="12">
    <source>
        <dbReference type="EMBL" id="GGH43556.1"/>
    </source>
</evidence>
<dbReference type="Pfam" id="PF00331">
    <property type="entry name" value="Glyco_hydro_10"/>
    <property type="match status" value="1"/>
</dbReference>
<keyword evidence="3 7" id="KW-0378">Hydrolase</keyword>
<keyword evidence="9" id="KW-0812">Transmembrane</keyword>
<dbReference type="InterPro" id="IPR003305">
    <property type="entry name" value="CenC_carb-bd"/>
</dbReference>
<evidence type="ECO:0000313" key="13">
    <source>
        <dbReference type="Proteomes" id="UP000657592"/>
    </source>
</evidence>
<feature type="compositionally biased region" description="Low complexity" evidence="8">
    <location>
        <begin position="1044"/>
        <end position="1054"/>
    </location>
</feature>